<dbReference type="EMBL" id="JBHSGS010000056">
    <property type="protein sequence ID" value="MFC4720100.1"/>
    <property type="molecule type" value="Genomic_DNA"/>
</dbReference>
<proteinExistence type="predicted"/>
<keyword evidence="1" id="KW-1133">Transmembrane helix</keyword>
<reference evidence="3" key="1">
    <citation type="journal article" date="2019" name="Int. J. Syst. Evol. Microbiol.">
        <title>The Global Catalogue of Microorganisms (GCM) 10K type strain sequencing project: providing services to taxonomists for standard genome sequencing and annotation.</title>
        <authorList>
            <consortium name="The Broad Institute Genomics Platform"/>
            <consortium name="The Broad Institute Genome Sequencing Center for Infectious Disease"/>
            <person name="Wu L."/>
            <person name="Ma J."/>
        </authorList>
    </citation>
    <scope>NUCLEOTIDE SEQUENCE [LARGE SCALE GENOMIC DNA]</scope>
    <source>
        <strain evidence="3">CGMCC 1.19032</strain>
    </source>
</reference>
<protein>
    <submittedName>
        <fullName evidence="2">Uncharacterized protein</fullName>
    </submittedName>
</protein>
<evidence type="ECO:0000313" key="3">
    <source>
        <dbReference type="Proteomes" id="UP001595969"/>
    </source>
</evidence>
<comment type="caution">
    <text evidence="2">The sequence shown here is derived from an EMBL/GenBank/DDBJ whole genome shotgun (WGS) entry which is preliminary data.</text>
</comment>
<sequence length="111" mass="12253">MKTSTKVTVGLSLTAIAGIATTVIVSDLVINKVLQLSNRRKVKNFVKVKFKGNDTLLDLIDHLDDKEIAAIIRAGKKLNDSREKVAHYGENIKDATLSTKDKVLEMLDAYL</sequence>
<keyword evidence="1" id="KW-0812">Transmembrane</keyword>
<name>A0ABV9MX20_9ENTE</name>
<dbReference type="RefSeq" id="WP_204654894.1">
    <property type="nucleotide sequence ID" value="NZ_JAFBFD010000043.1"/>
</dbReference>
<gene>
    <name evidence="2" type="ORF">ACFO5I_10210</name>
</gene>
<feature type="transmembrane region" description="Helical" evidence="1">
    <location>
        <begin position="12"/>
        <end position="34"/>
    </location>
</feature>
<dbReference type="Proteomes" id="UP001595969">
    <property type="component" value="Unassembled WGS sequence"/>
</dbReference>
<evidence type="ECO:0000313" key="2">
    <source>
        <dbReference type="EMBL" id="MFC4720100.1"/>
    </source>
</evidence>
<accession>A0ABV9MX20</accession>
<keyword evidence="3" id="KW-1185">Reference proteome</keyword>
<keyword evidence="1" id="KW-0472">Membrane</keyword>
<evidence type="ECO:0000256" key="1">
    <source>
        <dbReference type="SAM" id="Phobius"/>
    </source>
</evidence>
<organism evidence="2 3">
    <name type="scientific">Enterococcus lemanii</name>
    <dbReference type="NCBI Taxonomy" id="1159752"/>
    <lineage>
        <taxon>Bacteria</taxon>
        <taxon>Bacillati</taxon>
        <taxon>Bacillota</taxon>
        <taxon>Bacilli</taxon>
        <taxon>Lactobacillales</taxon>
        <taxon>Enterococcaceae</taxon>
        <taxon>Enterococcus</taxon>
    </lineage>
</organism>